<feature type="transmembrane region" description="Helical" evidence="1">
    <location>
        <begin position="69"/>
        <end position="89"/>
    </location>
</feature>
<feature type="transmembrane region" description="Helical" evidence="1">
    <location>
        <begin position="207"/>
        <end position="232"/>
    </location>
</feature>
<dbReference type="Pfam" id="PF13687">
    <property type="entry name" value="DUF4153"/>
    <property type="match status" value="1"/>
</dbReference>
<dbReference type="InterPro" id="IPR025291">
    <property type="entry name" value="DUF4153"/>
</dbReference>
<feature type="transmembrane region" description="Helical" evidence="1">
    <location>
        <begin position="272"/>
        <end position="292"/>
    </location>
</feature>
<comment type="caution">
    <text evidence="2">The sequence shown here is derived from an EMBL/GenBank/DDBJ whole genome shotgun (WGS) entry which is preliminary data.</text>
</comment>
<feature type="transmembrane region" description="Helical" evidence="1">
    <location>
        <begin position="139"/>
        <end position="164"/>
    </location>
</feature>
<dbReference type="Proteomes" id="UP000292639">
    <property type="component" value="Unassembled WGS sequence"/>
</dbReference>
<keyword evidence="1" id="KW-0472">Membrane</keyword>
<feature type="transmembrane region" description="Helical" evidence="1">
    <location>
        <begin position="176"/>
        <end position="195"/>
    </location>
</feature>
<keyword evidence="3" id="KW-1185">Reference proteome</keyword>
<name>A0A4Q9R487_9GAMM</name>
<proteinExistence type="predicted"/>
<evidence type="ECO:0000313" key="3">
    <source>
        <dbReference type="Proteomes" id="UP000292639"/>
    </source>
</evidence>
<gene>
    <name evidence="2" type="ORF">DNJ96_12710</name>
</gene>
<feature type="transmembrane region" description="Helical" evidence="1">
    <location>
        <begin position="27"/>
        <end position="48"/>
    </location>
</feature>
<keyword evidence="1" id="KW-1133">Transmembrane helix</keyword>
<accession>A0A4Q9R487</accession>
<protein>
    <submittedName>
        <fullName evidence="2">DUF4153 domain-containing protein</fullName>
    </submittedName>
</protein>
<keyword evidence="1" id="KW-0812">Transmembrane</keyword>
<dbReference type="AlphaFoldDB" id="A0A4Q9R487"/>
<organism evidence="2 3">
    <name type="scientific">Stutzerimonas kirkiae</name>
    <dbReference type="NCBI Taxonomy" id="2211392"/>
    <lineage>
        <taxon>Bacteria</taxon>
        <taxon>Pseudomonadati</taxon>
        <taxon>Pseudomonadota</taxon>
        <taxon>Gammaproteobacteria</taxon>
        <taxon>Pseudomonadales</taxon>
        <taxon>Pseudomonadaceae</taxon>
        <taxon>Stutzerimonas</taxon>
    </lineage>
</organism>
<evidence type="ECO:0000313" key="2">
    <source>
        <dbReference type="EMBL" id="TBU94809.1"/>
    </source>
</evidence>
<feature type="transmembrane region" description="Helical" evidence="1">
    <location>
        <begin position="244"/>
        <end position="265"/>
    </location>
</feature>
<dbReference type="EMBL" id="QJUP01000017">
    <property type="protein sequence ID" value="TBU94809.1"/>
    <property type="molecule type" value="Genomic_DNA"/>
</dbReference>
<reference evidence="2 3" key="1">
    <citation type="submission" date="2018-06" db="EMBL/GenBank/DDBJ databases">
        <title>Three novel Pseudomonas species isolated from symptomatic oak.</title>
        <authorList>
            <person name="Bueno-Gonzalez V."/>
            <person name="Brady C."/>
        </authorList>
    </citation>
    <scope>NUCLEOTIDE SEQUENCE [LARGE SCALE GENOMIC DNA]</scope>
    <source>
        <strain evidence="2 3">P17C</strain>
    </source>
</reference>
<feature type="transmembrane region" description="Helical" evidence="1">
    <location>
        <begin position="109"/>
        <end position="127"/>
    </location>
</feature>
<evidence type="ECO:0000256" key="1">
    <source>
        <dbReference type="SAM" id="Phobius"/>
    </source>
</evidence>
<sequence>MLFAALAGWFAWQFNRRWELDAPYGFGFVSALALGLLLYTLCPFVQAWTTRRGWRFDYHALYSHAWNNALMLLLAGLLVGAFWLLIWLWSALFGMLGIDLFERLFLNRTFVSLSIPMVFALGLRVGLERVQVIDALRSVLLGLCRLLLPMSSLIILLFLVSLPFTGLQPLWQTRNATAILLSLLLAQVLLANGVFQDGRQESRYPRPLHWPICLGLLGLPVLAGLAGYALWLRVDQYGLTVERFFAILITLVGALYALLLAVATLRRAQPWLASLALGNPPLALFSAALLALSQTPLLSPLEFSAASQYQRLLDGRGDKSALDQLRLRLGEPGQRRYQALEALMESPQDVPASLRELMSPHSLLAPEAQALLDERPLSGKCLRPGCFLMALDLDGDGQDEVLWVDTTGKWPQSSLFAREQDGHWRRLRTQGGLGRLPPGELLERLREGRFSLEPLRYPVLRIGEASLYPME</sequence>